<reference evidence="2" key="1">
    <citation type="submission" date="2021-01" db="EMBL/GenBank/DDBJ databases">
        <authorList>
            <consortium name="Genoscope - CEA"/>
            <person name="William W."/>
        </authorList>
    </citation>
    <scope>NUCLEOTIDE SEQUENCE</scope>
</reference>
<feature type="transmembrane region" description="Helical" evidence="1">
    <location>
        <begin position="202"/>
        <end position="223"/>
    </location>
</feature>
<comment type="caution">
    <text evidence="2">The sequence shown here is derived from an EMBL/GenBank/DDBJ whole genome shotgun (WGS) entry which is preliminary data.</text>
</comment>
<keyword evidence="3" id="KW-1185">Reference proteome</keyword>
<dbReference type="EMBL" id="CAJJDN010000022">
    <property type="protein sequence ID" value="CAD8066664.1"/>
    <property type="molecule type" value="Genomic_DNA"/>
</dbReference>
<evidence type="ECO:0000313" key="2">
    <source>
        <dbReference type="EMBL" id="CAD8066664.1"/>
    </source>
</evidence>
<dbReference type="Proteomes" id="UP000692954">
    <property type="component" value="Unassembled WGS sequence"/>
</dbReference>
<accession>A0A8S1LVM4</accession>
<evidence type="ECO:0008006" key="4">
    <source>
        <dbReference type="Google" id="ProtNLM"/>
    </source>
</evidence>
<keyword evidence="1" id="KW-0472">Membrane</keyword>
<name>A0A8S1LVM4_9CILI</name>
<organism evidence="2 3">
    <name type="scientific">Paramecium sonneborni</name>
    <dbReference type="NCBI Taxonomy" id="65129"/>
    <lineage>
        <taxon>Eukaryota</taxon>
        <taxon>Sar</taxon>
        <taxon>Alveolata</taxon>
        <taxon>Ciliophora</taxon>
        <taxon>Intramacronucleata</taxon>
        <taxon>Oligohymenophorea</taxon>
        <taxon>Peniculida</taxon>
        <taxon>Parameciidae</taxon>
        <taxon>Paramecium</taxon>
    </lineage>
</organism>
<feature type="transmembrane region" description="Helical" evidence="1">
    <location>
        <begin position="171"/>
        <end position="190"/>
    </location>
</feature>
<evidence type="ECO:0000313" key="3">
    <source>
        <dbReference type="Proteomes" id="UP000692954"/>
    </source>
</evidence>
<dbReference type="OrthoDB" id="304293at2759"/>
<keyword evidence="1" id="KW-1133">Transmembrane helix</keyword>
<gene>
    <name evidence="2" type="ORF">PSON_ATCC_30995.1.T0220019</name>
</gene>
<protein>
    <recommendedName>
        <fullName evidence="4">RING-CH-type domain-containing protein</fullName>
    </recommendedName>
</protein>
<keyword evidence="1" id="KW-0812">Transmembrane</keyword>
<dbReference type="AlphaFoldDB" id="A0A8S1LVM4"/>
<evidence type="ECO:0000256" key="1">
    <source>
        <dbReference type="SAM" id="Phobius"/>
    </source>
</evidence>
<proteinExistence type="predicted"/>
<sequence length="257" mass="30363">MSNTIKLHSPQISKTLETYHLNKETIYRSLQVQKSLNLFSEQQDEQTNMIKTKIVNQQLSIFNDNLINTNLQQYTPSNEQNNIQLSFNTLRNNEEQSIQPLSQKFCYFCSKDQKLIQICPCSYAHQICATNYIQAGSILKKISCKQCKQKYHLKGSVYFDSQKWKEFKLSLFLEFLLMLIVIFIVIYSTIKLKEQLKSNQLQIYSKIVFLCTFGFIVCVVVISKIIQHFKTIKFEVQQYYPRNTEFNNHYLKLLVQD</sequence>